<dbReference type="FunFam" id="1.10.3730.20:FF:000001">
    <property type="entry name" value="Quaternary ammonium compound resistance transporter SugE"/>
    <property type="match status" value="1"/>
</dbReference>
<evidence type="ECO:0000256" key="10">
    <source>
        <dbReference type="SAM" id="Phobius"/>
    </source>
</evidence>
<name>A0A174WLK1_PARDI</name>
<evidence type="ECO:0000256" key="4">
    <source>
        <dbReference type="ARBA" id="ARBA00022692"/>
    </source>
</evidence>
<evidence type="ECO:0000256" key="5">
    <source>
        <dbReference type="ARBA" id="ARBA00022989"/>
    </source>
</evidence>
<dbReference type="PANTHER" id="PTHR30561:SF0">
    <property type="entry name" value="GUANIDINIUM EXPORTER"/>
    <property type="match status" value="1"/>
</dbReference>
<comment type="similarity">
    <text evidence="7">Belongs to the drug/metabolite transporter (DMT) superfamily. Small multidrug resistance (SMR) (TC 2.A.7.1) family. Gdx/SugE subfamily.</text>
</comment>
<keyword evidence="5 10" id="KW-1133">Transmembrane helix</keyword>
<gene>
    <name evidence="11" type="primary">sugE_1</name>
    <name evidence="12" type="ORF">D7V78_05885</name>
    <name evidence="11" type="ORF">ERS852560_02989</name>
</gene>
<evidence type="ECO:0000256" key="8">
    <source>
        <dbReference type="ARBA" id="ARBA00039168"/>
    </source>
</evidence>
<evidence type="ECO:0000313" key="13">
    <source>
        <dbReference type="Proteomes" id="UP000095332"/>
    </source>
</evidence>
<dbReference type="Pfam" id="PF00893">
    <property type="entry name" value="Multi_Drug_Res"/>
    <property type="match status" value="1"/>
</dbReference>
<dbReference type="RefSeq" id="WP_057329034.1">
    <property type="nucleotide sequence ID" value="NZ_CZBM01000013.1"/>
</dbReference>
<feature type="transmembrane region" description="Helical" evidence="10">
    <location>
        <begin position="62"/>
        <end position="81"/>
    </location>
</feature>
<dbReference type="OrthoDB" id="21828at2"/>
<evidence type="ECO:0000313" key="14">
    <source>
        <dbReference type="Proteomes" id="UP000278164"/>
    </source>
</evidence>
<organism evidence="11 13">
    <name type="scientific">Parabacteroides distasonis</name>
    <dbReference type="NCBI Taxonomy" id="823"/>
    <lineage>
        <taxon>Bacteria</taxon>
        <taxon>Pseudomonadati</taxon>
        <taxon>Bacteroidota</taxon>
        <taxon>Bacteroidia</taxon>
        <taxon>Bacteroidales</taxon>
        <taxon>Tannerellaceae</taxon>
        <taxon>Parabacteroides</taxon>
    </lineage>
</organism>
<dbReference type="Gene3D" id="1.10.3730.20">
    <property type="match status" value="1"/>
</dbReference>
<dbReference type="SUPFAM" id="SSF103481">
    <property type="entry name" value="Multidrug resistance efflux transporter EmrE"/>
    <property type="match status" value="1"/>
</dbReference>
<feature type="transmembrane region" description="Helical" evidence="10">
    <location>
        <begin position="87"/>
        <end position="106"/>
    </location>
</feature>
<proteinExistence type="inferred from homology"/>
<dbReference type="AlphaFoldDB" id="A0A174WLK1"/>
<dbReference type="GO" id="GO:1990961">
    <property type="term" value="P:xenobiotic detoxification by transmembrane export across the plasma membrane"/>
    <property type="evidence" value="ECO:0007669"/>
    <property type="project" value="UniProtKB-ARBA"/>
</dbReference>
<dbReference type="InterPro" id="IPR037185">
    <property type="entry name" value="EmrE-like"/>
</dbReference>
<protein>
    <recommendedName>
        <fullName evidence="8">Guanidinium exporter</fullName>
    </recommendedName>
</protein>
<evidence type="ECO:0000256" key="6">
    <source>
        <dbReference type="ARBA" id="ARBA00023136"/>
    </source>
</evidence>
<keyword evidence="4 9" id="KW-0812">Transmembrane</keyword>
<accession>A0A174WLK1</accession>
<feature type="transmembrane region" description="Helical" evidence="10">
    <location>
        <begin position="31"/>
        <end position="50"/>
    </location>
</feature>
<reference evidence="11 13" key="1">
    <citation type="submission" date="2015-09" db="EMBL/GenBank/DDBJ databases">
        <authorList>
            <consortium name="Pathogen Informatics"/>
        </authorList>
    </citation>
    <scope>NUCLEOTIDE SEQUENCE [LARGE SCALE GENOMIC DNA]</scope>
    <source>
        <strain evidence="11 13">2789STDY5834948</strain>
    </source>
</reference>
<dbReference type="GO" id="GO:0022857">
    <property type="term" value="F:transmembrane transporter activity"/>
    <property type="evidence" value="ECO:0007669"/>
    <property type="project" value="InterPro"/>
</dbReference>
<dbReference type="InterPro" id="IPR000390">
    <property type="entry name" value="Small_drug/metabolite_transptr"/>
</dbReference>
<dbReference type="Proteomes" id="UP000095332">
    <property type="component" value="Unassembled WGS sequence"/>
</dbReference>
<dbReference type="InterPro" id="IPR045324">
    <property type="entry name" value="Small_multidrug_res"/>
</dbReference>
<keyword evidence="3" id="KW-1003">Cell membrane</keyword>
<reference evidence="12 14" key="2">
    <citation type="submission" date="2018-09" db="EMBL/GenBank/DDBJ databases">
        <title>Murine metabolic-syndrome-specific gut microbial biobank.</title>
        <authorList>
            <person name="Liu C."/>
        </authorList>
    </citation>
    <scope>NUCLEOTIDE SEQUENCE [LARGE SCALE GENOMIC DNA]</scope>
    <source>
        <strain evidence="12 14">8-P5</strain>
    </source>
</reference>
<evidence type="ECO:0000256" key="3">
    <source>
        <dbReference type="ARBA" id="ARBA00022475"/>
    </source>
</evidence>
<evidence type="ECO:0000313" key="11">
    <source>
        <dbReference type="EMBL" id="CUQ44945.1"/>
    </source>
</evidence>
<dbReference type="GO" id="GO:0005886">
    <property type="term" value="C:plasma membrane"/>
    <property type="evidence" value="ECO:0007669"/>
    <property type="project" value="UniProtKB-SubCell"/>
</dbReference>
<dbReference type="PANTHER" id="PTHR30561">
    <property type="entry name" value="SMR FAMILY PROTON-DEPENDENT DRUG EFFLUX TRANSPORTER SUGE"/>
    <property type="match status" value="1"/>
</dbReference>
<keyword evidence="6 10" id="KW-0472">Membrane</keyword>
<dbReference type="Proteomes" id="UP000278164">
    <property type="component" value="Unassembled WGS sequence"/>
</dbReference>
<keyword evidence="2" id="KW-0813">Transport</keyword>
<evidence type="ECO:0000256" key="7">
    <source>
        <dbReference type="ARBA" id="ARBA00038151"/>
    </source>
</evidence>
<evidence type="ECO:0000256" key="1">
    <source>
        <dbReference type="ARBA" id="ARBA00004651"/>
    </source>
</evidence>
<evidence type="ECO:0000256" key="2">
    <source>
        <dbReference type="ARBA" id="ARBA00022448"/>
    </source>
</evidence>
<dbReference type="EMBL" id="RAYI01000009">
    <property type="protein sequence ID" value="RLT74175.1"/>
    <property type="molecule type" value="Genomic_DNA"/>
</dbReference>
<sequence>MNWIILLLAGLFEVSLTFCLGKTKAASGLEFYLWGSGFLASTVLSMALLAKAVQTLPLGTAYAIWTGIGAVGTVLIGIFVFKEPATPIRLFFLFTLIASLIGLKVVSY</sequence>
<evidence type="ECO:0000313" key="12">
    <source>
        <dbReference type="EMBL" id="RLT74175.1"/>
    </source>
</evidence>
<evidence type="ECO:0000256" key="9">
    <source>
        <dbReference type="RuleBase" id="RU003942"/>
    </source>
</evidence>
<dbReference type="EMBL" id="CZBM01000013">
    <property type="protein sequence ID" value="CUQ44945.1"/>
    <property type="molecule type" value="Genomic_DNA"/>
</dbReference>
<comment type="subcellular location">
    <subcellularLocation>
        <location evidence="1 9">Cell membrane</location>
        <topology evidence="1 9">Multi-pass membrane protein</topology>
    </subcellularLocation>
</comment>